<dbReference type="InterPro" id="IPR013538">
    <property type="entry name" value="ASHA1/2-like_C"/>
</dbReference>
<dbReference type="AlphaFoldDB" id="A0A7C3J2H0"/>
<dbReference type="SUPFAM" id="SSF55961">
    <property type="entry name" value="Bet v1-like"/>
    <property type="match status" value="1"/>
</dbReference>
<proteinExistence type="inferred from homology"/>
<evidence type="ECO:0000313" key="3">
    <source>
        <dbReference type="EMBL" id="HFK20975.1"/>
    </source>
</evidence>
<dbReference type="InterPro" id="IPR023393">
    <property type="entry name" value="START-like_dom_sf"/>
</dbReference>
<protein>
    <recommendedName>
        <fullName evidence="2">Activator of Hsp90 ATPase homologue 1/2-like C-terminal domain-containing protein</fullName>
    </recommendedName>
</protein>
<evidence type="ECO:0000256" key="1">
    <source>
        <dbReference type="ARBA" id="ARBA00006817"/>
    </source>
</evidence>
<reference evidence="3" key="1">
    <citation type="journal article" date="2020" name="mSystems">
        <title>Genome- and Community-Level Interaction Insights into Carbon Utilization and Element Cycling Functions of Hydrothermarchaeota in Hydrothermal Sediment.</title>
        <authorList>
            <person name="Zhou Z."/>
            <person name="Liu Y."/>
            <person name="Xu W."/>
            <person name="Pan J."/>
            <person name="Luo Z.H."/>
            <person name="Li M."/>
        </authorList>
    </citation>
    <scope>NUCLEOTIDE SEQUENCE [LARGE SCALE GENOMIC DNA]</scope>
    <source>
        <strain evidence="3">SpSt-468</strain>
    </source>
</reference>
<sequence>MDGGWQLPTETRTIRQKIFLKAPPNEIFDALIDPEKQSEFTGSVATGLGAVGSEFSAWDGYIKGRHLVLERGKKIVQEWYTAEWPRGLPPSRLEIILEEKEGGTELSLEQRGVPSDQAALYEKGWVDFYWSPLEDYLMRGQRSRG</sequence>
<dbReference type="Pfam" id="PF08327">
    <property type="entry name" value="AHSA1"/>
    <property type="match status" value="1"/>
</dbReference>
<dbReference type="Gene3D" id="3.30.530.20">
    <property type="match status" value="1"/>
</dbReference>
<accession>A0A7C3J2H0</accession>
<dbReference type="EMBL" id="DSTX01000011">
    <property type="protein sequence ID" value="HFK20975.1"/>
    <property type="molecule type" value="Genomic_DNA"/>
</dbReference>
<feature type="domain" description="Activator of Hsp90 ATPase homologue 1/2-like C-terminal" evidence="2">
    <location>
        <begin position="21"/>
        <end position="137"/>
    </location>
</feature>
<comment type="similarity">
    <text evidence="1">Belongs to the AHA1 family.</text>
</comment>
<organism evidence="3">
    <name type="scientific">Candidatus Methanomethylicus mesodigestus</name>
    <dbReference type="NCBI Taxonomy" id="1867258"/>
    <lineage>
        <taxon>Archaea</taxon>
        <taxon>Thermoproteota</taxon>
        <taxon>Methanosuratincolia</taxon>
        <taxon>Candidatus Methanomethylicales</taxon>
        <taxon>Candidatus Methanomethylicaceae</taxon>
        <taxon>Candidatus Methanomethylicus</taxon>
    </lineage>
</organism>
<comment type="caution">
    <text evidence="3">The sequence shown here is derived from an EMBL/GenBank/DDBJ whole genome shotgun (WGS) entry which is preliminary data.</text>
</comment>
<evidence type="ECO:0000259" key="2">
    <source>
        <dbReference type="Pfam" id="PF08327"/>
    </source>
</evidence>
<gene>
    <name evidence="3" type="ORF">ENS19_06845</name>
</gene>
<name>A0A7C3J2H0_9CREN</name>